<evidence type="ECO:0000256" key="3">
    <source>
        <dbReference type="ARBA" id="ARBA00022884"/>
    </source>
</evidence>
<dbReference type="Proteomes" id="UP000188603">
    <property type="component" value="Chromosome"/>
</dbReference>
<evidence type="ECO:0000313" key="8">
    <source>
        <dbReference type="EMBL" id="AQS56596.1"/>
    </source>
</evidence>
<comment type="function">
    <text evidence="6">Involved in transcription antitermination. Required for transcription of ribosomal RNA (rRNA) genes. Binds specifically to the boxA antiterminator sequence of the ribosomal RNA (rrn) operons.</text>
</comment>
<evidence type="ECO:0000256" key="5">
    <source>
        <dbReference type="ARBA" id="ARBA00023163"/>
    </source>
</evidence>
<dbReference type="InterPro" id="IPR011605">
    <property type="entry name" value="NusB_fam"/>
</dbReference>
<evidence type="ECO:0000256" key="2">
    <source>
        <dbReference type="ARBA" id="ARBA00022814"/>
    </source>
</evidence>
<dbReference type="OrthoDB" id="9811381at2"/>
<dbReference type="GO" id="GO:0005829">
    <property type="term" value="C:cytosol"/>
    <property type="evidence" value="ECO:0007669"/>
    <property type="project" value="TreeGrafter"/>
</dbReference>
<keyword evidence="4 6" id="KW-0805">Transcription regulation</keyword>
<dbReference type="EMBL" id="CP019699">
    <property type="protein sequence ID" value="AQS56596.1"/>
    <property type="molecule type" value="Genomic_DNA"/>
</dbReference>
<dbReference type="GO" id="GO:0003723">
    <property type="term" value="F:RNA binding"/>
    <property type="evidence" value="ECO:0007669"/>
    <property type="project" value="UniProtKB-UniRule"/>
</dbReference>
<keyword evidence="5 6" id="KW-0804">Transcription</keyword>
<dbReference type="InterPro" id="IPR035926">
    <property type="entry name" value="NusB-like_sf"/>
</dbReference>
<dbReference type="PANTHER" id="PTHR11078:SF3">
    <property type="entry name" value="ANTITERMINATION NUSB DOMAIN-CONTAINING PROTEIN"/>
    <property type="match status" value="1"/>
</dbReference>
<dbReference type="STRING" id="1471761.B0W44_13325"/>
<dbReference type="GO" id="GO:0006353">
    <property type="term" value="P:DNA-templated transcription termination"/>
    <property type="evidence" value="ECO:0007669"/>
    <property type="project" value="UniProtKB-UniRule"/>
</dbReference>
<evidence type="ECO:0000256" key="4">
    <source>
        <dbReference type="ARBA" id="ARBA00023015"/>
    </source>
</evidence>
<keyword evidence="9" id="KW-1185">Reference proteome</keyword>
<dbReference type="SUPFAM" id="SSF48013">
    <property type="entry name" value="NusB-like"/>
    <property type="match status" value="1"/>
</dbReference>
<sequence length="132" mass="15626">MSRRDAREKVIQALYQLDFHRDRCDLPDDWLNGLRERDLLFYRELLTGVRNRLDKLDQMIRPALKGWTLERLSAVDRAILRLGTYELSERDDIPPNVTLNEAVELAKRFSTDEAARFINGVLSQIRRNLEER</sequence>
<comment type="similarity">
    <text evidence="1 6">Belongs to the NusB family.</text>
</comment>
<organism evidence="8 9">
    <name type="scientific">Novibacillus thermophilus</name>
    <dbReference type="NCBI Taxonomy" id="1471761"/>
    <lineage>
        <taxon>Bacteria</taxon>
        <taxon>Bacillati</taxon>
        <taxon>Bacillota</taxon>
        <taxon>Bacilli</taxon>
        <taxon>Bacillales</taxon>
        <taxon>Thermoactinomycetaceae</taxon>
        <taxon>Novibacillus</taxon>
    </lineage>
</organism>
<dbReference type="GO" id="GO:0031564">
    <property type="term" value="P:transcription antitermination"/>
    <property type="evidence" value="ECO:0007669"/>
    <property type="project" value="UniProtKB-KW"/>
</dbReference>
<evidence type="ECO:0000313" key="9">
    <source>
        <dbReference type="Proteomes" id="UP000188603"/>
    </source>
</evidence>
<gene>
    <name evidence="6" type="primary">nusB</name>
    <name evidence="8" type="ORF">B0W44_13325</name>
</gene>
<name>A0A1U9K9A5_9BACL</name>
<protein>
    <recommendedName>
        <fullName evidence="6">Transcription antitermination protein NusB</fullName>
    </recommendedName>
    <alternativeName>
        <fullName evidence="6">Antitermination factor NusB</fullName>
    </alternativeName>
</protein>
<accession>A0A1U9K9A5</accession>
<dbReference type="Pfam" id="PF01029">
    <property type="entry name" value="NusB"/>
    <property type="match status" value="1"/>
</dbReference>
<dbReference type="Gene3D" id="1.10.940.10">
    <property type="entry name" value="NusB-like"/>
    <property type="match status" value="1"/>
</dbReference>
<feature type="domain" description="NusB/RsmB/TIM44" evidence="7">
    <location>
        <begin position="5"/>
        <end position="126"/>
    </location>
</feature>
<reference evidence="8 9" key="1">
    <citation type="journal article" date="2015" name="Int. J. Syst. Evol. Microbiol.">
        <title>Novibacillus thermophilus gen. nov., sp. nov., a Gram-staining-negative and moderately thermophilic member of the family Thermoactinomycetaceae.</title>
        <authorList>
            <person name="Yang G."/>
            <person name="Chen J."/>
            <person name="Zhou S."/>
        </authorList>
    </citation>
    <scope>NUCLEOTIDE SEQUENCE [LARGE SCALE GENOMIC DNA]</scope>
    <source>
        <strain evidence="8 9">SG-1</strain>
    </source>
</reference>
<evidence type="ECO:0000256" key="6">
    <source>
        <dbReference type="HAMAP-Rule" id="MF_00073"/>
    </source>
</evidence>
<keyword evidence="3 6" id="KW-0694">RNA-binding</keyword>
<proteinExistence type="inferred from homology"/>
<dbReference type="RefSeq" id="WP_077720453.1">
    <property type="nucleotide sequence ID" value="NZ_CP019699.1"/>
</dbReference>
<dbReference type="InterPro" id="IPR006027">
    <property type="entry name" value="NusB_RsmB_TIM44"/>
</dbReference>
<dbReference type="HAMAP" id="MF_00073">
    <property type="entry name" value="NusB"/>
    <property type="match status" value="1"/>
</dbReference>
<evidence type="ECO:0000256" key="1">
    <source>
        <dbReference type="ARBA" id="ARBA00005952"/>
    </source>
</evidence>
<dbReference type="CDD" id="cd00619">
    <property type="entry name" value="Terminator_NusB"/>
    <property type="match status" value="1"/>
</dbReference>
<dbReference type="AlphaFoldDB" id="A0A1U9K9A5"/>
<evidence type="ECO:0000259" key="7">
    <source>
        <dbReference type="Pfam" id="PF01029"/>
    </source>
</evidence>
<dbReference type="KEGG" id="ntr:B0W44_13325"/>
<dbReference type="PANTHER" id="PTHR11078">
    <property type="entry name" value="N UTILIZATION SUBSTANCE PROTEIN B-RELATED"/>
    <property type="match status" value="1"/>
</dbReference>
<keyword evidence="2 6" id="KW-0889">Transcription antitermination</keyword>
<dbReference type="NCBIfam" id="TIGR01951">
    <property type="entry name" value="nusB"/>
    <property type="match status" value="1"/>
</dbReference>